<reference evidence="2" key="1">
    <citation type="submission" date="2017-01" db="EMBL/GenBank/DDBJ databases">
        <authorList>
            <person name="Wang Y."/>
            <person name="White M."/>
            <person name="Kvist S."/>
            <person name="Moncalvo J.-M."/>
        </authorList>
    </citation>
    <scope>NUCLEOTIDE SEQUENCE [LARGE SCALE GENOMIC DNA]</scope>
    <source>
        <strain evidence="2">ID-206-W2</strain>
    </source>
</reference>
<keyword evidence="2" id="KW-1185">Reference proteome</keyword>
<comment type="caution">
    <text evidence="1">The sequence shown here is derived from an EMBL/GenBank/DDBJ whole genome shotgun (WGS) entry which is preliminary data.</text>
</comment>
<proteinExistence type="predicted"/>
<feature type="non-terminal residue" evidence="1">
    <location>
        <position position="220"/>
    </location>
</feature>
<dbReference type="OrthoDB" id="5641978at2759"/>
<dbReference type="Proteomes" id="UP000187429">
    <property type="component" value="Unassembled WGS sequence"/>
</dbReference>
<dbReference type="EMBL" id="LSSM01006380">
    <property type="protein sequence ID" value="OMJ10874.1"/>
    <property type="molecule type" value="Genomic_DNA"/>
</dbReference>
<evidence type="ECO:0000313" key="1">
    <source>
        <dbReference type="EMBL" id="OMJ10874.1"/>
    </source>
</evidence>
<dbReference type="AlphaFoldDB" id="A0A1R1X8B1"/>
<accession>A0A1R1X8B1</accession>
<organism evidence="1 2">
    <name type="scientific">Smittium culicis</name>
    <dbReference type="NCBI Taxonomy" id="133412"/>
    <lineage>
        <taxon>Eukaryota</taxon>
        <taxon>Fungi</taxon>
        <taxon>Fungi incertae sedis</taxon>
        <taxon>Zoopagomycota</taxon>
        <taxon>Kickxellomycotina</taxon>
        <taxon>Harpellomycetes</taxon>
        <taxon>Harpellales</taxon>
        <taxon>Legeriomycetaceae</taxon>
        <taxon>Smittium</taxon>
    </lineage>
</organism>
<dbReference type="Gene3D" id="1.25.40.480">
    <property type="match status" value="1"/>
</dbReference>
<gene>
    <name evidence="1" type="ORF">AYI69_g10063</name>
</gene>
<sequence>MVERKKLLENENFKRIRYYGIYPSDVAFLNSVESPKNQTNQDNFSSPSKNSDYEDQIFQTFSLLKKQGLIASELNQIVGILSNEGNKFTDDFYKTIDLSDVSEDNVVAIIDAITHQDTASFFSINSFLIALSSSKISIIENPSRDLQSSIAKLGISKPKWFIEGVMFPLMRNQNTCSGLGSLFCSVVENYSHQLVEFILNNWSISTDSVFKSECTELELK</sequence>
<protein>
    <submittedName>
        <fullName evidence="1">Uncharacterized protein</fullName>
    </submittedName>
</protein>
<evidence type="ECO:0000313" key="2">
    <source>
        <dbReference type="Proteomes" id="UP000187429"/>
    </source>
</evidence>
<name>A0A1R1X8B1_9FUNG</name>